<proteinExistence type="predicted"/>
<name>A0AC34FAD4_9BILA</name>
<accession>A0AC34FAD4</accession>
<evidence type="ECO:0000313" key="2">
    <source>
        <dbReference type="WBParaSite" id="ES5_v2.g13724.t1"/>
    </source>
</evidence>
<evidence type="ECO:0000313" key="1">
    <source>
        <dbReference type="Proteomes" id="UP000887579"/>
    </source>
</evidence>
<reference evidence="2" key="1">
    <citation type="submission" date="2022-11" db="UniProtKB">
        <authorList>
            <consortium name="WormBaseParasite"/>
        </authorList>
    </citation>
    <scope>IDENTIFICATION</scope>
</reference>
<protein>
    <submittedName>
        <fullName evidence="2">Uncharacterized protein</fullName>
    </submittedName>
</protein>
<organism evidence="1 2">
    <name type="scientific">Panagrolaimus sp. ES5</name>
    <dbReference type="NCBI Taxonomy" id="591445"/>
    <lineage>
        <taxon>Eukaryota</taxon>
        <taxon>Metazoa</taxon>
        <taxon>Ecdysozoa</taxon>
        <taxon>Nematoda</taxon>
        <taxon>Chromadorea</taxon>
        <taxon>Rhabditida</taxon>
        <taxon>Tylenchina</taxon>
        <taxon>Panagrolaimomorpha</taxon>
        <taxon>Panagrolaimoidea</taxon>
        <taxon>Panagrolaimidae</taxon>
        <taxon>Panagrolaimus</taxon>
    </lineage>
</organism>
<dbReference type="Proteomes" id="UP000887579">
    <property type="component" value="Unplaced"/>
</dbReference>
<dbReference type="WBParaSite" id="ES5_v2.g13724.t1">
    <property type="protein sequence ID" value="ES5_v2.g13724.t1"/>
    <property type="gene ID" value="ES5_v2.g13724"/>
</dbReference>
<sequence>MKIEVYSVAYCQRLAFSATYQASHVYDTRVYVENNGKTVTGLFKDDDLGIRLYIENLRICKIKRQSTVKVRFVNFKFPIPSTPSTVTKMKGIDWYLCLEKDQTLTFKHCSAVKNTDYLLTEMTSQKEFELTPGETTLLTVRYNNI</sequence>